<feature type="domain" description="Lcl C-terminal" evidence="1">
    <location>
        <begin position="156"/>
        <end position="285"/>
    </location>
</feature>
<name>A0A0F3GVZ2_9BACT</name>
<evidence type="ECO:0000313" key="3">
    <source>
        <dbReference type="Proteomes" id="UP000033423"/>
    </source>
</evidence>
<organism evidence="2 3">
    <name type="scientific">Candidatus Magnetobacterium bavaricum</name>
    <dbReference type="NCBI Taxonomy" id="29290"/>
    <lineage>
        <taxon>Bacteria</taxon>
        <taxon>Pseudomonadati</taxon>
        <taxon>Nitrospirota</taxon>
        <taxon>Thermodesulfovibrionia</taxon>
        <taxon>Thermodesulfovibrionales</taxon>
        <taxon>Candidatus Magnetobacteriaceae</taxon>
        <taxon>Candidatus Magnetobacterium</taxon>
    </lineage>
</organism>
<proteinExistence type="predicted"/>
<protein>
    <recommendedName>
        <fullName evidence="1">Lcl C-terminal domain-containing protein</fullName>
    </recommendedName>
</protein>
<sequence>MRFVDNEDGSMTDSYTELEWMKNADGCDGKVTFSQANTCIPSGWRMPTMKELYTLCREDGNEPIDSYHPEGYCNDKPVDRRLQFLLAGFTNVGEIYWSSTYLNPDSPGALWSLNTYEGHFGYTLKQEERYIPYVWPVRKPIPPPGKRFIDAGNGSMKDKITGLYWTKKTSGSCPGTITWGEASACLPSGDWRLPTINDLYSLCRRDGSQTGLDAILSKGFGYCNDQPVDRKSELELESFIFGQPKFWSSTTVTDYTDQAWVVYMDTGFVEGSGKLGSGFYAWPVKSGP</sequence>
<dbReference type="PANTHER" id="PTHR35812:SF1">
    <property type="entry name" value="LIPOPROTEIN"/>
    <property type="match status" value="1"/>
</dbReference>
<accession>A0A0F3GVZ2</accession>
<comment type="caution">
    <text evidence="2">The sequence shown here is derived from an EMBL/GenBank/DDBJ whole genome shotgun (WGS) entry which is preliminary data.</text>
</comment>
<keyword evidence="3" id="KW-1185">Reference proteome</keyword>
<dbReference type="PANTHER" id="PTHR35812">
    <property type="entry name" value="LIPOPROTEIN"/>
    <property type="match status" value="1"/>
</dbReference>
<dbReference type="Proteomes" id="UP000033423">
    <property type="component" value="Unassembled WGS sequence"/>
</dbReference>
<evidence type="ECO:0000259" key="1">
    <source>
        <dbReference type="Pfam" id="PF07603"/>
    </source>
</evidence>
<feature type="domain" description="Lcl C-terminal" evidence="1">
    <location>
        <begin position="11"/>
        <end position="138"/>
    </location>
</feature>
<dbReference type="Pfam" id="PF07603">
    <property type="entry name" value="Lcl_C"/>
    <property type="match status" value="2"/>
</dbReference>
<dbReference type="EMBL" id="LACI01000754">
    <property type="protein sequence ID" value="KJU86060.1"/>
    <property type="molecule type" value="Genomic_DNA"/>
</dbReference>
<reference evidence="2 3" key="1">
    <citation type="submission" date="2015-02" db="EMBL/GenBank/DDBJ databases">
        <title>Single-cell genomics of uncultivated deep-branching MTB reveals a conserved set of magnetosome genes.</title>
        <authorList>
            <person name="Kolinko S."/>
            <person name="Richter M."/>
            <person name="Glockner F.O."/>
            <person name="Brachmann A."/>
            <person name="Schuler D."/>
        </authorList>
    </citation>
    <scope>NUCLEOTIDE SEQUENCE [LARGE SCALE GENOMIC DNA]</scope>
    <source>
        <strain evidence="2">TM-1</strain>
    </source>
</reference>
<dbReference type="AlphaFoldDB" id="A0A0F3GVZ2"/>
<gene>
    <name evidence="2" type="ORF">MBAV_001746</name>
</gene>
<dbReference type="InterPro" id="IPR011460">
    <property type="entry name" value="Lcl_C"/>
</dbReference>
<evidence type="ECO:0000313" key="2">
    <source>
        <dbReference type="EMBL" id="KJU86060.1"/>
    </source>
</evidence>